<keyword evidence="4" id="KW-0804">Transcription</keyword>
<keyword evidence="2" id="KW-0805">Transcription regulation</keyword>
<dbReference type="Pfam" id="PF00126">
    <property type="entry name" value="HTH_1"/>
    <property type="match status" value="1"/>
</dbReference>
<dbReference type="Gene3D" id="1.10.10.10">
    <property type="entry name" value="Winged helix-like DNA-binding domain superfamily/Winged helix DNA-binding domain"/>
    <property type="match status" value="1"/>
</dbReference>
<reference evidence="6 7" key="1">
    <citation type="submission" date="2021-08" db="EMBL/GenBank/DDBJ databases">
        <title>Rheinheimera aquimaris sp. nov., isolated from seawater of the East Sea in Korea.</title>
        <authorList>
            <person name="Kim K.H."/>
            <person name="Wenting R."/>
            <person name="Kim K.R."/>
            <person name="Jeon C.O."/>
        </authorList>
    </citation>
    <scope>NUCLEOTIDE SEQUENCE [LARGE SCALE GENOMIC DNA]</scope>
    <source>
        <strain evidence="6 7">MA-13</strain>
    </source>
</reference>
<dbReference type="InterPro" id="IPR036390">
    <property type="entry name" value="WH_DNA-bd_sf"/>
</dbReference>
<evidence type="ECO:0000313" key="6">
    <source>
        <dbReference type="EMBL" id="MBZ9610608.1"/>
    </source>
</evidence>
<dbReference type="Gene3D" id="3.40.190.290">
    <property type="match status" value="1"/>
</dbReference>
<evidence type="ECO:0000256" key="2">
    <source>
        <dbReference type="ARBA" id="ARBA00023015"/>
    </source>
</evidence>
<dbReference type="SUPFAM" id="SSF53850">
    <property type="entry name" value="Periplasmic binding protein-like II"/>
    <property type="match status" value="1"/>
</dbReference>
<name>A0ABS7X4Z0_9GAMM</name>
<comment type="caution">
    <text evidence="6">The sequence shown here is derived from an EMBL/GenBank/DDBJ whole genome shotgun (WGS) entry which is preliminary data.</text>
</comment>
<comment type="similarity">
    <text evidence="1">Belongs to the LysR transcriptional regulatory family.</text>
</comment>
<evidence type="ECO:0000256" key="4">
    <source>
        <dbReference type="ARBA" id="ARBA00023163"/>
    </source>
</evidence>
<evidence type="ECO:0000256" key="1">
    <source>
        <dbReference type="ARBA" id="ARBA00009437"/>
    </source>
</evidence>
<keyword evidence="3" id="KW-0238">DNA-binding</keyword>
<dbReference type="PANTHER" id="PTHR30126:SF40">
    <property type="entry name" value="HTH-TYPE TRANSCRIPTIONAL REGULATOR GLTR"/>
    <property type="match status" value="1"/>
</dbReference>
<dbReference type="PANTHER" id="PTHR30126">
    <property type="entry name" value="HTH-TYPE TRANSCRIPTIONAL REGULATOR"/>
    <property type="match status" value="1"/>
</dbReference>
<dbReference type="SUPFAM" id="SSF46785">
    <property type="entry name" value="Winged helix' DNA-binding domain"/>
    <property type="match status" value="1"/>
</dbReference>
<feature type="domain" description="HTH lysR-type" evidence="5">
    <location>
        <begin position="1"/>
        <end position="58"/>
    </location>
</feature>
<dbReference type="Proteomes" id="UP000663814">
    <property type="component" value="Unassembled WGS sequence"/>
</dbReference>
<sequence length="298" mass="33462">MDTEDLKKFLIVADTSNLQIASEQLNITPGALSKTIKRIESKLSIQLFDHIGRNIRLNQHGEKFRHYASHLVHEAEQAISEFSGDRNKILVKMAGPSLLLQHYIPKLTRGLNKEHYDYSLESVWEGRAIVQVNTGQAHFALVTRFALEESSYGEDFASIHLGTSVFKVVAAVQHPLFKRFPDGKVTIDQLRDFGFACPSVSLFCGTKRGVGSDGWRDEKIPRTISYRCSEFSVLMSVVNNGIALAYVPDFVADNAGLKIIDVVGCEHICQEHIELIYKPSLAAGWLHRFTRSIAFDEQ</sequence>
<dbReference type="Pfam" id="PF03466">
    <property type="entry name" value="LysR_substrate"/>
    <property type="match status" value="1"/>
</dbReference>
<evidence type="ECO:0000313" key="7">
    <source>
        <dbReference type="Proteomes" id="UP000663814"/>
    </source>
</evidence>
<evidence type="ECO:0000256" key="3">
    <source>
        <dbReference type="ARBA" id="ARBA00023125"/>
    </source>
</evidence>
<gene>
    <name evidence="6" type="ORF">I4W93_003245</name>
</gene>
<dbReference type="InterPro" id="IPR005119">
    <property type="entry name" value="LysR_subst-bd"/>
</dbReference>
<proteinExistence type="inferred from homology"/>
<accession>A0ABS7X4Z0</accession>
<dbReference type="InterPro" id="IPR036388">
    <property type="entry name" value="WH-like_DNA-bd_sf"/>
</dbReference>
<dbReference type="RefSeq" id="WP_205309866.1">
    <property type="nucleotide sequence ID" value="NZ_JAERPS020000001.1"/>
</dbReference>
<evidence type="ECO:0000259" key="5">
    <source>
        <dbReference type="PROSITE" id="PS50931"/>
    </source>
</evidence>
<dbReference type="InterPro" id="IPR000847">
    <property type="entry name" value="LysR_HTH_N"/>
</dbReference>
<keyword evidence="7" id="KW-1185">Reference proteome</keyword>
<organism evidence="6 7">
    <name type="scientific">Rheinheimera maricola</name>
    <dbReference type="NCBI Taxonomy" id="2793282"/>
    <lineage>
        <taxon>Bacteria</taxon>
        <taxon>Pseudomonadati</taxon>
        <taxon>Pseudomonadota</taxon>
        <taxon>Gammaproteobacteria</taxon>
        <taxon>Chromatiales</taxon>
        <taxon>Chromatiaceae</taxon>
        <taxon>Rheinheimera</taxon>
    </lineage>
</organism>
<dbReference type="PROSITE" id="PS50931">
    <property type="entry name" value="HTH_LYSR"/>
    <property type="match status" value="1"/>
</dbReference>
<protein>
    <submittedName>
        <fullName evidence="6">LysR family transcriptional regulator</fullName>
    </submittedName>
</protein>
<dbReference type="EMBL" id="JAERPS020000001">
    <property type="protein sequence ID" value="MBZ9610608.1"/>
    <property type="molecule type" value="Genomic_DNA"/>
</dbReference>